<proteinExistence type="predicted"/>
<evidence type="ECO:0000313" key="2">
    <source>
        <dbReference type="EMBL" id="KAF6170547.1"/>
    </source>
</evidence>
<sequence>MNSNKYIYKYTSCKRVLTYTPVTRTTNYTLITTVTLSAMRNQSTSEIPSHTRVNNPQPTTNQPGYPNPNQAPSQSYHKLNEIAHN</sequence>
<dbReference type="EMBL" id="JACGCM010000580">
    <property type="protein sequence ID" value="KAF6170547.1"/>
    <property type="molecule type" value="Genomic_DNA"/>
</dbReference>
<name>A0A7J7NTL5_9MAGN</name>
<reference evidence="2 3" key="1">
    <citation type="journal article" date="2020" name="IScience">
        <title>Genome Sequencing of the Endangered Kingdonia uniflora (Circaeasteraceae, Ranunculales) Reveals Potential Mechanisms of Evolutionary Specialization.</title>
        <authorList>
            <person name="Sun Y."/>
            <person name="Deng T."/>
            <person name="Zhang A."/>
            <person name="Moore M.J."/>
            <person name="Landis J.B."/>
            <person name="Lin N."/>
            <person name="Zhang H."/>
            <person name="Zhang X."/>
            <person name="Huang J."/>
            <person name="Zhang X."/>
            <person name="Sun H."/>
            <person name="Wang H."/>
        </authorList>
    </citation>
    <scope>NUCLEOTIDE SEQUENCE [LARGE SCALE GENOMIC DNA]</scope>
    <source>
        <strain evidence="2">TB1705</strain>
        <tissue evidence="2">Leaf</tissue>
    </source>
</reference>
<organism evidence="2 3">
    <name type="scientific">Kingdonia uniflora</name>
    <dbReference type="NCBI Taxonomy" id="39325"/>
    <lineage>
        <taxon>Eukaryota</taxon>
        <taxon>Viridiplantae</taxon>
        <taxon>Streptophyta</taxon>
        <taxon>Embryophyta</taxon>
        <taxon>Tracheophyta</taxon>
        <taxon>Spermatophyta</taxon>
        <taxon>Magnoliopsida</taxon>
        <taxon>Ranunculales</taxon>
        <taxon>Circaeasteraceae</taxon>
        <taxon>Kingdonia</taxon>
    </lineage>
</organism>
<protein>
    <submittedName>
        <fullName evidence="2">Uncharacterized protein</fullName>
    </submittedName>
</protein>
<keyword evidence="3" id="KW-1185">Reference proteome</keyword>
<accession>A0A7J7NTL5</accession>
<feature type="compositionally biased region" description="Polar residues" evidence="1">
    <location>
        <begin position="38"/>
        <end position="77"/>
    </location>
</feature>
<gene>
    <name evidence="2" type="ORF">GIB67_031955</name>
</gene>
<evidence type="ECO:0000313" key="3">
    <source>
        <dbReference type="Proteomes" id="UP000541444"/>
    </source>
</evidence>
<comment type="caution">
    <text evidence="2">The sequence shown here is derived from an EMBL/GenBank/DDBJ whole genome shotgun (WGS) entry which is preliminary data.</text>
</comment>
<evidence type="ECO:0000256" key="1">
    <source>
        <dbReference type="SAM" id="MobiDB-lite"/>
    </source>
</evidence>
<feature type="region of interest" description="Disordered" evidence="1">
    <location>
        <begin position="38"/>
        <end position="85"/>
    </location>
</feature>
<dbReference type="Proteomes" id="UP000541444">
    <property type="component" value="Unassembled WGS sequence"/>
</dbReference>
<dbReference type="AlphaFoldDB" id="A0A7J7NTL5"/>